<dbReference type="RefSeq" id="XP_003338038.1">
    <property type="nucleotide sequence ID" value="XM_003337990.2"/>
</dbReference>
<dbReference type="GO" id="GO:0005739">
    <property type="term" value="C:mitochondrion"/>
    <property type="evidence" value="ECO:0000318"/>
    <property type="project" value="GO_Central"/>
</dbReference>
<dbReference type="KEGG" id="pgr:PGTG_19618"/>
<organism evidence="3 4">
    <name type="scientific">Puccinia graminis f. sp. tritici (strain CRL 75-36-700-3 / race SCCL)</name>
    <name type="common">Black stem rust fungus</name>
    <dbReference type="NCBI Taxonomy" id="418459"/>
    <lineage>
        <taxon>Eukaryota</taxon>
        <taxon>Fungi</taxon>
        <taxon>Dikarya</taxon>
        <taxon>Basidiomycota</taxon>
        <taxon>Pucciniomycotina</taxon>
        <taxon>Pucciniomycetes</taxon>
        <taxon>Pucciniales</taxon>
        <taxon>Pucciniaceae</taxon>
        <taxon>Puccinia</taxon>
    </lineage>
</organism>
<dbReference type="InterPro" id="IPR019171">
    <property type="entry name" value="MIX23"/>
</dbReference>
<dbReference type="GO" id="GO:0005758">
    <property type="term" value="C:mitochondrial intermembrane space"/>
    <property type="evidence" value="ECO:0007669"/>
    <property type="project" value="InterPro"/>
</dbReference>
<proteinExistence type="inferred from homology"/>
<gene>
    <name evidence="3" type="ORF">PGTG_19618</name>
</gene>
<evidence type="ECO:0000256" key="1">
    <source>
        <dbReference type="ARBA" id="ARBA00024204"/>
    </source>
</evidence>
<reference key="1">
    <citation type="submission" date="2007-01" db="EMBL/GenBank/DDBJ databases">
        <title>The Genome Sequence of Puccinia graminis f. sp. tritici Strain CRL 75-36-700-3.</title>
        <authorList>
            <consortium name="The Broad Institute Genome Sequencing Platform"/>
            <person name="Birren B."/>
            <person name="Lander E."/>
            <person name="Galagan J."/>
            <person name="Nusbaum C."/>
            <person name="Devon K."/>
            <person name="Cuomo C."/>
            <person name="Jaffe D."/>
            <person name="Butler J."/>
            <person name="Alvarez P."/>
            <person name="Gnerre S."/>
            <person name="Grabherr M."/>
            <person name="Mauceli E."/>
            <person name="Brockman W."/>
            <person name="Young S."/>
            <person name="LaButti K."/>
            <person name="Sykes S."/>
            <person name="DeCaprio D."/>
            <person name="Crawford M."/>
            <person name="Koehrsen M."/>
            <person name="Engels R."/>
            <person name="Montgomery P."/>
            <person name="Pearson M."/>
            <person name="Howarth C."/>
            <person name="Larson L."/>
            <person name="White J."/>
            <person name="Zeng Q."/>
            <person name="Kodira C."/>
            <person name="Yandava C."/>
            <person name="Alvarado L."/>
            <person name="O'Leary S."/>
            <person name="Szabo L."/>
            <person name="Dean R."/>
            <person name="Schein J."/>
        </authorList>
    </citation>
    <scope>NUCLEOTIDE SEQUENCE</scope>
    <source>
        <strain>CRL 75-36-700-3</strain>
    </source>
</reference>
<dbReference type="OrthoDB" id="5593818at2759"/>
<evidence type="ECO:0000313" key="4">
    <source>
        <dbReference type="Proteomes" id="UP000008783"/>
    </source>
</evidence>
<accession>E3LAP4</accession>
<dbReference type="PANTHER" id="PTHR31905:SF2">
    <property type="entry name" value="PROTEIN MIX23"/>
    <property type="match status" value="1"/>
</dbReference>
<dbReference type="Pfam" id="PF09774">
    <property type="entry name" value="MIX23"/>
    <property type="match status" value="1"/>
</dbReference>
<protein>
    <submittedName>
        <fullName evidence="3">Uncharacterized protein</fullName>
    </submittedName>
</protein>
<comment type="similarity">
    <text evidence="1">Belongs to the MIX23 family.</text>
</comment>
<feature type="compositionally biased region" description="Polar residues" evidence="2">
    <location>
        <begin position="58"/>
        <end position="78"/>
    </location>
</feature>
<evidence type="ECO:0000256" key="2">
    <source>
        <dbReference type="SAM" id="MobiDB-lite"/>
    </source>
</evidence>
<dbReference type="AlphaFoldDB" id="E3LAP4"/>
<dbReference type="VEuPathDB" id="FungiDB:PGTG_19618"/>
<name>E3LAP4_PUCGT</name>
<dbReference type="InParanoid" id="E3LAP4"/>
<dbReference type="GeneID" id="10534828"/>
<feature type="region of interest" description="Disordered" evidence="2">
    <location>
        <begin position="58"/>
        <end position="93"/>
    </location>
</feature>
<dbReference type="EMBL" id="DS178400">
    <property type="protein sequence ID" value="EFP93619.1"/>
    <property type="molecule type" value="Genomic_DNA"/>
</dbReference>
<evidence type="ECO:0000313" key="3">
    <source>
        <dbReference type="EMBL" id="EFP93619.1"/>
    </source>
</evidence>
<reference evidence="4" key="2">
    <citation type="journal article" date="2011" name="Proc. Natl. Acad. Sci. U.S.A.">
        <title>Obligate biotrophy features unraveled by the genomic analysis of rust fungi.</title>
        <authorList>
            <person name="Duplessis S."/>
            <person name="Cuomo C.A."/>
            <person name="Lin Y.-C."/>
            <person name="Aerts A."/>
            <person name="Tisserant E."/>
            <person name="Veneault-Fourrey C."/>
            <person name="Joly D.L."/>
            <person name="Hacquard S."/>
            <person name="Amselem J."/>
            <person name="Cantarel B.L."/>
            <person name="Chiu R."/>
            <person name="Coutinho P.M."/>
            <person name="Feau N."/>
            <person name="Field M."/>
            <person name="Frey P."/>
            <person name="Gelhaye E."/>
            <person name="Goldberg J."/>
            <person name="Grabherr M.G."/>
            <person name="Kodira C.D."/>
            <person name="Kohler A."/>
            <person name="Kuees U."/>
            <person name="Lindquist E.A."/>
            <person name="Lucas S.M."/>
            <person name="Mago R."/>
            <person name="Mauceli E."/>
            <person name="Morin E."/>
            <person name="Murat C."/>
            <person name="Pangilinan J.L."/>
            <person name="Park R."/>
            <person name="Pearson M."/>
            <person name="Quesneville H."/>
            <person name="Rouhier N."/>
            <person name="Sakthikumar S."/>
            <person name="Salamov A.A."/>
            <person name="Schmutz J."/>
            <person name="Selles B."/>
            <person name="Shapiro H."/>
            <person name="Tanguay P."/>
            <person name="Tuskan G.A."/>
            <person name="Henrissat B."/>
            <person name="Van de Peer Y."/>
            <person name="Rouze P."/>
            <person name="Ellis J.G."/>
            <person name="Dodds P.N."/>
            <person name="Schein J.E."/>
            <person name="Zhong S."/>
            <person name="Hamelin R.C."/>
            <person name="Grigoriev I.V."/>
            <person name="Szabo L.J."/>
            <person name="Martin F."/>
        </authorList>
    </citation>
    <scope>NUCLEOTIDE SEQUENCE [LARGE SCALE GENOMIC DNA]</scope>
    <source>
        <strain evidence="4">CRL 75-36-700-3 / race SCCL</strain>
    </source>
</reference>
<sequence length="141" mass="15879">MTLCNLLGRELSSSFYRASYDYEQQITSSWASQENLIRSCIDIVDQSVSKSSQAIKELSGSPSKLEQVNRTSGASTDNITRRHRPSTGEKKRAELEAEVYTAKLKRRMIHNELAGESPFLHLTLIMQSQHDLSQGSTEEVE</sequence>
<dbReference type="HOGENOM" id="CLU_1826245_0_0_1"/>
<dbReference type="Proteomes" id="UP000008783">
    <property type="component" value="Unassembled WGS sequence"/>
</dbReference>
<dbReference type="PANTHER" id="PTHR31905">
    <property type="entry name" value="COILED-COIL DOMAIN-CONTAINING PROTEIN 58"/>
    <property type="match status" value="1"/>
</dbReference>
<keyword evidence="4" id="KW-1185">Reference proteome</keyword>